<protein>
    <recommendedName>
        <fullName evidence="4">DUF4412 domain-containing protein</fullName>
    </recommendedName>
</protein>
<dbReference type="RefSeq" id="WP_380288011.1">
    <property type="nucleotide sequence ID" value="NZ_JBHULY010000003.1"/>
</dbReference>
<feature type="region of interest" description="Disordered" evidence="1">
    <location>
        <begin position="163"/>
        <end position="182"/>
    </location>
</feature>
<dbReference type="EMBL" id="JBHULY010000003">
    <property type="protein sequence ID" value="MFD2724710.1"/>
    <property type="molecule type" value="Genomic_DNA"/>
</dbReference>
<feature type="region of interest" description="Disordered" evidence="1">
    <location>
        <begin position="268"/>
        <end position="310"/>
    </location>
</feature>
<gene>
    <name evidence="2" type="ORF">ACFSR8_00665</name>
</gene>
<sequence>MKTIQKLNAKSFLNRTSSKLSVKFLATLFLLGLTAFMPSTETASKVVLMPGVVFEIEVKDHEQAPPKVDVMEASIGGENLKIGIPAGADGRGKGQMIFRGDRGKNGEMIIVDDDSKGYYVMDDATLESIMGGMDQSKKMMKEAMKGLTKEQHDMIEKMQKEHGTTIPGMTPSVTKPELTKTGEKGTKMGYPCVKYEVHINGKKTREMWVTQWNNIDGGDEARQVFEAMSAFYERLKDNFSDMPGGQGGFEDINFMNDLDGFPVVTREFDEDTGSLEGESTLRSASRRSLDPADFEPPSGYKRQEMFSGRN</sequence>
<evidence type="ECO:0008006" key="4">
    <source>
        <dbReference type="Google" id="ProtNLM"/>
    </source>
</evidence>
<comment type="caution">
    <text evidence="2">The sequence shown here is derived from an EMBL/GenBank/DDBJ whole genome shotgun (WGS) entry which is preliminary data.</text>
</comment>
<dbReference type="Proteomes" id="UP001597476">
    <property type="component" value="Unassembled WGS sequence"/>
</dbReference>
<name>A0ABW5T7R2_9FLAO</name>
<keyword evidence="3" id="KW-1185">Reference proteome</keyword>
<reference evidence="3" key="1">
    <citation type="journal article" date="2019" name="Int. J. Syst. Evol. Microbiol.">
        <title>The Global Catalogue of Microorganisms (GCM) 10K type strain sequencing project: providing services to taxonomists for standard genome sequencing and annotation.</title>
        <authorList>
            <consortium name="The Broad Institute Genomics Platform"/>
            <consortium name="The Broad Institute Genome Sequencing Center for Infectious Disease"/>
            <person name="Wu L."/>
            <person name="Ma J."/>
        </authorList>
    </citation>
    <scope>NUCLEOTIDE SEQUENCE [LARGE SCALE GENOMIC DNA]</scope>
    <source>
        <strain evidence="3">KCTC 42398</strain>
    </source>
</reference>
<proteinExistence type="predicted"/>
<evidence type="ECO:0000256" key="1">
    <source>
        <dbReference type="SAM" id="MobiDB-lite"/>
    </source>
</evidence>
<evidence type="ECO:0000313" key="2">
    <source>
        <dbReference type="EMBL" id="MFD2724710.1"/>
    </source>
</evidence>
<evidence type="ECO:0000313" key="3">
    <source>
        <dbReference type="Proteomes" id="UP001597476"/>
    </source>
</evidence>
<organism evidence="2 3">
    <name type="scientific">Hyunsoonleella rubra</name>
    <dbReference type="NCBI Taxonomy" id="1737062"/>
    <lineage>
        <taxon>Bacteria</taxon>
        <taxon>Pseudomonadati</taxon>
        <taxon>Bacteroidota</taxon>
        <taxon>Flavobacteriia</taxon>
        <taxon>Flavobacteriales</taxon>
        <taxon>Flavobacteriaceae</taxon>
    </lineage>
</organism>
<accession>A0ABW5T7R2</accession>